<keyword evidence="4 7" id="KW-0862">Zinc</keyword>
<evidence type="ECO:0000256" key="3">
    <source>
        <dbReference type="ARBA" id="ARBA00022737"/>
    </source>
</evidence>
<dbReference type="AlphaFoldDB" id="A0A7S0XH76"/>
<gene>
    <name evidence="10" type="ORF">MANT1106_LOCUS21372</name>
</gene>
<dbReference type="PANTHER" id="PTHR24215:SF35">
    <property type="entry name" value="MUSCLE LIM PROTEIN MLP84B"/>
    <property type="match status" value="1"/>
</dbReference>
<dbReference type="GO" id="GO:0005737">
    <property type="term" value="C:cytoplasm"/>
    <property type="evidence" value="ECO:0007669"/>
    <property type="project" value="TreeGrafter"/>
</dbReference>
<accession>A0A7S0XH76</accession>
<dbReference type="SUPFAM" id="SSF57716">
    <property type="entry name" value="Glucocorticoid receptor-like (DNA-binding domain)"/>
    <property type="match status" value="2"/>
</dbReference>
<feature type="region of interest" description="Disordered" evidence="8">
    <location>
        <begin position="161"/>
        <end position="190"/>
    </location>
</feature>
<keyword evidence="5 7" id="KW-0440">LIM domain</keyword>
<keyword evidence="6" id="KW-0539">Nucleus</keyword>
<keyword evidence="2 7" id="KW-0479">Metal-binding</keyword>
<comment type="subcellular location">
    <subcellularLocation>
        <location evidence="1">Nucleus</location>
    </subcellularLocation>
</comment>
<sequence length="281" mass="28710">MGARQLITQIESLGWNGPPPAISPAPSPSAKALAEKFERMAVAGAVPSPKSTAPVPLCQPRLFRGEGGGGGGLPPPAAAPSPPPTMSPCVERAAPPPLMGVPIAPVKFAASGTLPRSAPPPPCHGPLALPSAAPVAAAAPVVVAGSVFPRGQSTVAVAARMRELESDDDEDDQDDDRRRDGMLNAGLSPSPARLSVKALGQPANTCPKCGKSVYHAERVVGLGGVDWHRGCLRCVDCNRALASVADVTDHKGQIFCKVCHAKSWGPKGCGFSGGGTMFHTH</sequence>
<feature type="domain" description="LIM zinc-binding" evidence="9">
    <location>
        <begin position="204"/>
        <end position="266"/>
    </location>
</feature>
<evidence type="ECO:0000256" key="2">
    <source>
        <dbReference type="ARBA" id="ARBA00022723"/>
    </source>
</evidence>
<dbReference type="InterPro" id="IPR001781">
    <property type="entry name" value="Znf_LIM"/>
</dbReference>
<evidence type="ECO:0000256" key="7">
    <source>
        <dbReference type="PROSITE-ProRule" id="PRU00125"/>
    </source>
</evidence>
<protein>
    <recommendedName>
        <fullName evidence="9">LIM zinc-binding domain-containing protein</fullName>
    </recommendedName>
</protein>
<evidence type="ECO:0000256" key="1">
    <source>
        <dbReference type="ARBA" id="ARBA00004123"/>
    </source>
</evidence>
<feature type="compositionally biased region" description="Pro residues" evidence="8">
    <location>
        <begin position="73"/>
        <end position="86"/>
    </location>
</feature>
<dbReference type="GO" id="GO:0030036">
    <property type="term" value="P:actin cytoskeleton organization"/>
    <property type="evidence" value="ECO:0007669"/>
    <property type="project" value="TreeGrafter"/>
</dbReference>
<dbReference type="Pfam" id="PF00412">
    <property type="entry name" value="LIM"/>
    <property type="match status" value="1"/>
</dbReference>
<dbReference type="CDD" id="cd09326">
    <property type="entry name" value="LIM_CRP_like"/>
    <property type="match status" value="1"/>
</dbReference>
<dbReference type="SMART" id="SM00132">
    <property type="entry name" value="LIM"/>
    <property type="match status" value="1"/>
</dbReference>
<feature type="region of interest" description="Disordered" evidence="8">
    <location>
        <begin position="45"/>
        <end position="87"/>
    </location>
</feature>
<evidence type="ECO:0000256" key="8">
    <source>
        <dbReference type="SAM" id="MobiDB-lite"/>
    </source>
</evidence>
<dbReference type="GO" id="GO:0046872">
    <property type="term" value="F:metal ion binding"/>
    <property type="evidence" value="ECO:0007669"/>
    <property type="project" value="UniProtKB-KW"/>
</dbReference>
<evidence type="ECO:0000256" key="6">
    <source>
        <dbReference type="ARBA" id="ARBA00023242"/>
    </source>
</evidence>
<dbReference type="PROSITE" id="PS50023">
    <property type="entry name" value="LIM_DOMAIN_2"/>
    <property type="match status" value="1"/>
</dbReference>
<dbReference type="PANTHER" id="PTHR24215">
    <property type="entry name" value="RHO-GTPASE-ACTIVATING PROTEIN LRG1"/>
    <property type="match status" value="1"/>
</dbReference>
<evidence type="ECO:0000256" key="5">
    <source>
        <dbReference type="ARBA" id="ARBA00023038"/>
    </source>
</evidence>
<dbReference type="EMBL" id="HBFC01035920">
    <property type="protein sequence ID" value="CAD8722158.1"/>
    <property type="molecule type" value="Transcribed_RNA"/>
</dbReference>
<evidence type="ECO:0000259" key="9">
    <source>
        <dbReference type="PROSITE" id="PS50023"/>
    </source>
</evidence>
<dbReference type="FunFam" id="2.10.110.10:FF:000001">
    <property type="entry name" value="Cysteine and glycine-rich protein 1"/>
    <property type="match status" value="1"/>
</dbReference>
<evidence type="ECO:0000313" key="10">
    <source>
        <dbReference type="EMBL" id="CAD8722158.1"/>
    </source>
</evidence>
<feature type="compositionally biased region" description="Acidic residues" evidence="8">
    <location>
        <begin position="165"/>
        <end position="174"/>
    </location>
</feature>
<dbReference type="GO" id="GO:0005634">
    <property type="term" value="C:nucleus"/>
    <property type="evidence" value="ECO:0007669"/>
    <property type="project" value="UniProtKB-SubCell"/>
</dbReference>
<name>A0A7S0XH76_9CHLO</name>
<reference evidence="10" key="1">
    <citation type="submission" date="2021-01" db="EMBL/GenBank/DDBJ databases">
        <authorList>
            <person name="Corre E."/>
            <person name="Pelletier E."/>
            <person name="Niang G."/>
            <person name="Scheremetjew M."/>
            <person name="Finn R."/>
            <person name="Kale V."/>
            <person name="Holt S."/>
            <person name="Cochrane G."/>
            <person name="Meng A."/>
            <person name="Brown T."/>
            <person name="Cohen L."/>
        </authorList>
    </citation>
    <scope>NUCLEOTIDE SEQUENCE</scope>
    <source>
        <strain evidence="10">SL-175</strain>
    </source>
</reference>
<keyword evidence="3" id="KW-0677">Repeat</keyword>
<evidence type="ECO:0000256" key="4">
    <source>
        <dbReference type="ARBA" id="ARBA00022833"/>
    </source>
</evidence>
<proteinExistence type="predicted"/>
<dbReference type="Gene3D" id="2.10.110.10">
    <property type="entry name" value="Cysteine Rich Protein"/>
    <property type="match status" value="1"/>
</dbReference>
<organism evidence="10">
    <name type="scientific">Mantoniella antarctica</name>
    <dbReference type="NCBI Taxonomy" id="81844"/>
    <lineage>
        <taxon>Eukaryota</taxon>
        <taxon>Viridiplantae</taxon>
        <taxon>Chlorophyta</taxon>
        <taxon>Mamiellophyceae</taxon>
        <taxon>Mamiellales</taxon>
        <taxon>Mamiellaceae</taxon>
        <taxon>Mantoniella</taxon>
    </lineage>
</organism>
<dbReference type="PROSITE" id="PS00478">
    <property type="entry name" value="LIM_DOMAIN_1"/>
    <property type="match status" value="1"/>
</dbReference>